<dbReference type="RefSeq" id="WP_132318072.1">
    <property type="nucleotide sequence ID" value="NZ_FWZT01000006.1"/>
</dbReference>
<sequence length="431" mass="47206">MISRRKIIKNVSASALLYPLAGVFNETQAFGQEGQQKRALCLYYPDGSIANSFFPQSMDKFPVITAPLQPFAADISFIKGLSYQTSGSHEGGARFCFTGTNNAAERYSLDTFLGDRLGGNPAVKCLRLGVASGFQNGVDKGISYLQSSAGAVIEDHPKKAFYGIFTGGMDPGDQDKATSADRSILDFSLSQLKKLNTRLGNIEKEKLDNHLTALRELERQIDQQGNISCSPTFDSRGIDFPDRETSWPPTHQINDHFGKISEMMIDIMVEALHCGVTNSGFLQWSHPVSPTQFNFAGGPDISRGHHDMSHYGGDENGAIAEQFKKAQRWHKEQMAKLFTKLKARKVGDKSLFDTIAILATTELGDSNLHDFKDIPCFIAGGAGGALRQGQLLQKQTSYNQLLTTMVQAMGINQDHFGDPQLGRGAIEELLA</sequence>
<dbReference type="STRING" id="1513793.SAMN06296036_10639"/>
<evidence type="ECO:0000313" key="3">
    <source>
        <dbReference type="Proteomes" id="UP000192907"/>
    </source>
</evidence>
<keyword evidence="3" id="KW-1185">Reference proteome</keyword>
<feature type="coiled-coil region" evidence="1">
    <location>
        <begin position="185"/>
        <end position="227"/>
    </location>
</feature>
<dbReference type="InterPro" id="IPR011447">
    <property type="entry name" value="DUF1552"/>
</dbReference>
<dbReference type="Proteomes" id="UP000192907">
    <property type="component" value="Unassembled WGS sequence"/>
</dbReference>
<protein>
    <recommendedName>
        <fullName evidence="4">Tat (Twin-arginine translocation) pathway signal sequence</fullName>
    </recommendedName>
</protein>
<dbReference type="OrthoDB" id="5695065at2"/>
<evidence type="ECO:0008006" key="4">
    <source>
        <dbReference type="Google" id="ProtNLM"/>
    </source>
</evidence>
<dbReference type="AlphaFoldDB" id="A0A1Y6BKL6"/>
<proteinExistence type="predicted"/>
<gene>
    <name evidence="2" type="ORF">SAMN06296036_10639</name>
</gene>
<accession>A0A1Y6BKL6</accession>
<evidence type="ECO:0000256" key="1">
    <source>
        <dbReference type="SAM" id="Coils"/>
    </source>
</evidence>
<organism evidence="2 3">
    <name type="scientific">Pseudobacteriovorax antillogorgiicola</name>
    <dbReference type="NCBI Taxonomy" id="1513793"/>
    <lineage>
        <taxon>Bacteria</taxon>
        <taxon>Pseudomonadati</taxon>
        <taxon>Bdellovibrionota</taxon>
        <taxon>Oligoflexia</taxon>
        <taxon>Oligoflexales</taxon>
        <taxon>Pseudobacteriovoracaceae</taxon>
        <taxon>Pseudobacteriovorax</taxon>
    </lineage>
</organism>
<evidence type="ECO:0000313" key="2">
    <source>
        <dbReference type="EMBL" id="SMF16462.1"/>
    </source>
</evidence>
<reference evidence="3" key="1">
    <citation type="submission" date="2017-04" db="EMBL/GenBank/DDBJ databases">
        <authorList>
            <person name="Varghese N."/>
            <person name="Submissions S."/>
        </authorList>
    </citation>
    <scope>NUCLEOTIDE SEQUENCE [LARGE SCALE GENOMIC DNA]</scope>
    <source>
        <strain evidence="3">RKEM611</strain>
    </source>
</reference>
<dbReference type="Pfam" id="PF07586">
    <property type="entry name" value="HXXSHH"/>
    <property type="match status" value="1"/>
</dbReference>
<name>A0A1Y6BKL6_9BACT</name>
<dbReference type="EMBL" id="FWZT01000006">
    <property type="protein sequence ID" value="SMF16462.1"/>
    <property type="molecule type" value="Genomic_DNA"/>
</dbReference>
<keyword evidence="1" id="KW-0175">Coiled coil</keyword>